<dbReference type="InterPro" id="IPR015897">
    <property type="entry name" value="CHK_kinase-like"/>
</dbReference>
<dbReference type="PANTHER" id="PTHR11012">
    <property type="entry name" value="PROTEIN KINASE-LIKE DOMAIN-CONTAINING"/>
    <property type="match status" value="1"/>
</dbReference>
<dbReference type="SMART" id="SM00587">
    <property type="entry name" value="CHK"/>
    <property type="match status" value="1"/>
</dbReference>
<dbReference type="InterPro" id="IPR004119">
    <property type="entry name" value="EcKL"/>
</dbReference>
<accession>A0A1B6L7Z9</accession>
<dbReference type="PANTHER" id="PTHR11012:SF56">
    <property type="entry name" value="CHK KINASE-LIKE DOMAIN-CONTAINING PROTEIN-RELATED"/>
    <property type="match status" value="1"/>
</dbReference>
<evidence type="ECO:0000259" key="1">
    <source>
        <dbReference type="SMART" id="SM00587"/>
    </source>
</evidence>
<name>A0A1B6L7Z9_9HEMI</name>
<sequence length="403" mass="46018">MEQIPSWLDKDFLTNVLQGGEDKEPKVTVVNFTVKPAIPAGENFSSYLFRVLVHYRVGSATQEESKSLIVKLPVKEGLIFEIAGQSQFYDKEEVYYGELLEKMIDKIKWQFTAKSYRSPVKGVIVLEDLKPDYFVADRRKNLDLAHSKLVFTSLAKFHAAAVAVHHENPKLIELVGGECFYIPGSPLQRWIEYGCKAVGENLSELEGCKEYADFFLSRADNIWNLAVEGVKPKPGRFNVLLHGDVWVNNVMFKYNEKNEPIDVKLLDFQISRYSTPVFDLLYFLYSSANDEVRENHQIELFELYLKTLNEGLELVGCAERLTMEELKVDIKTAAPWFITTIVFCVGPITIHGTEEGGNYEEITSENIAAGKCDPMLNTMFSFKPFKELVPILARQYFKMLKSL</sequence>
<organism evidence="2">
    <name type="scientific">Graphocephala atropunctata</name>
    <dbReference type="NCBI Taxonomy" id="36148"/>
    <lineage>
        <taxon>Eukaryota</taxon>
        <taxon>Metazoa</taxon>
        <taxon>Ecdysozoa</taxon>
        <taxon>Arthropoda</taxon>
        <taxon>Hexapoda</taxon>
        <taxon>Insecta</taxon>
        <taxon>Pterygota</taxon>
        <taxon>Neoptera</taxon>
        <taxon>Paraneoptera</taxon>
        <taxon>Hemiptera</taxon>
        <taxon>Auchenorrhyncha</taxon>
        <taxon>Membracoidea</taxon>
        <taxon>Cicadellidae</taxon>
        <taxon>Cicadellinae</taxon>
        <taxon>Cicadellini</taxon>
        <taxon>Graphocephala</taxon>
    </lineage>
</organism>
<dbReference type="Pfam" id="PF02958">
    <property type="entry name" value="EcKL"/>
    <property type="match status" value="1"/>
</dbReference>
<dbReference type="InterPro" id="IPR011009">
    <property type="entry name" value="Kinase-like_dom_sf"/>
</dbReference>
<reference evidence="2" key="1">
    <citation type="submission" date="2015-11" db="EMBL/GenBank/DDBJ databases">
        <title>De novo transcriptome assembly of four potential Pierce s Disease insect vectors from Arizona vineyards.</title>
        <authorList>
            <person name="Tassone E.E."/>
        </authorList>
    </citation>
    <scope>NUCLEOTIDE SEQUENCE</scope>
</reference>
<protein>
    <recommendedName>
        <fullName evidence="1">CHK kinase-like domain-containing protein</fullName>
    </recommendedName>
</protein>
<dbReference type="AlphaFoldDB" id="A0A1B6L7Z9"/>
<proteinExistence type="predicted"/>
<gene>
    <name evidence="2" type="ORF">g.49398</name>
    <name evidence="3" type="ORF">g.49400</name>
</gene>
<feature type="domain" description="CHK kinase-like" evidence="1">
    <location>
        <begin position="124"/>
        <end position="314"/>
    </location>
</feature>
<dbReference type="EMBL" id="GEBQ01020134">
    <property type="protein sequence ID" value="JAT19843.1"/>
    <property type="molecule type" value="Transcribed_RNA"/>
</dbReference>
<dbReference type="EMBL" id="GEBQ01004403">
    <property type="protein sequence ID" value="JAT35574.1"/>
    <property type="molecule type" value="Transcribed_RNA"/>
</dbReference>
<evidence type="ECO:0000313" key="3">
    <source>
        <dbReference type="EMBL" id="JAT35574.1"/>
    </source>
</evidence>
<dbReference type="SUPFAM" id="SSF56112">
    <property type="entry name" value="Protein kinase-like (PK-like)"/>
    <property type="match status" value="1"/>
</dbReference>
<dbReference type="Gene3D" id="3.90.1200.10">
    <property type="match status" value="1"/>
</dbReference>
<evidence type="ECO:0000313" key="2">
    <source>
        <dbReference type="EMBL" id="JAT19843.1"/>
    </source>
</evidence>